<evidence type="ECO:0000256" key="1">
    <source>
        <dbReference type="ARBA" id="ARBA00004651"/>
    </source>
</evidence>
<dbReference type="InterPro" id="IPR020846">
    <property type="entry name" value="MFS_dom"/>
</dbReference>
<protein>
    <submittedName>
        <fullName evidence="9">DHA2 family efflux MFS transporter permease subunit</fullName>
    </submittedName>
</protein>
<dbReference type="AlphaFoldDB" id="A0A5D3F7U8"/>
<organism evidence="9 10">
    <name type="scientific">Actinomadura decatromicini</name>
    <dbReference type="NCBI Taxonomy" id="2604572"/>
    <lineage>
        <taxon>Bacteria</taxon>
        <taxon>Bacillati</taxon>
        <taxon>Actinomycetota</taxon>
        <taxon>Actinomycetes</taxon>
        <taxon>Streptosporangiales</taxon>
        <taxon>Thermomonosporaceae</taxon>
        <taxon>Actinomadura</taxon>
    </lineage>
</organism>
<dbReference type="NCBIfam" id="TIGR00711">
    <property type="entry name" value="efflux_EmrB"/>
    <property type="match status" value="1"/>
</dbReference>
<feature type="transmembrane region" description="Helical" evidence="7">
    <location>
        <begin position="198"/>
        <end position="218"/>
    </location>
</feature>
<dbReference type="GO" id="GO:0005886">
    <property type="term" value="C:plasma membrane"/>
    <property type="evidence" value="ECO:0007669"/>
    <property type="project" value="UniProtKB-SubCell"/>
</dbReference>
<keyword evidence="6 7" id="KW-0472">Membrane</keyword>
<feature type="transmembrane region" description="Helical" evidence="7">
    <location>
        <begin position="361"/>
        <end position="381"/>
    </location>
</feature>
<dbReference type="Pfam" id="PF07690">
    <property type="entry name" value="MFS_1"/>
    <property type="match status" value="1"/>
</dbReference>
<feature type="transmembrane region" description="Helical" evidence="7">
    <location>
        <begin position="332"/>
        <end position="349"/>
    </location>
</feature>
<feature type="transmembrane region" description="Helical" evidence="7">
    <location>
        <begin position="42"/>
        <end position="65"/>
    </location>
</feature>
<name>A0A5D3F7U8_9ACTN</name>
<keyword evidence="2" id="KW-0813">Transport</keyword>
<dbReference type="Gene3D" id="1.20.1720.10">
    <property type="entry name" value="Multidrug resistance protein D"/>
    <property type="match status" value="1"/>
</dbReference>
<feature type="transmembrane region" description="Helical" evidence="7">
    <location>
        <begin position="438"/>
        <end position="461"/>
    </location>
</feature>
<dbReference type="InterPro" id="IPR011701">
    <property type="entry name" value="MFS"/>
</dbReference>
<evidence type="ECO:0000256" key="2">
    <source>
        <dbReference type="ARBA" id="ARBA00022448"/>
    </source>
</evidence>
<feature type="transmembrane region" description="Helical" evidence="7">
    <location>
        <begin position="224"/>
        <end position="246"/>
    </location>
</feature>
<keyword evidence="5 7" id="KW-1133">Transmembrane helix</keyword>
<feature type="transmembrane region" description="Helical" evidence="7">
    <location>
        <begin position="303"/>
        <end position="320"/>
    </location>
</feature>
<dbReference type="Proteomes" id="UP000323505">
    <property type="component" value="Unassembled WGS sequence"/>
</dbReference>
<dbReference type="SUPFAM" id="SSF103473">
    <property type="entry name" value="MFS general substrate transporter"/>
    <property type="match status" value="1"/>
</dbReference>
<gene>
    <name evidence="9" type="ORF">FXF68_37280</name>
</gene>
<evidence type="ECO:0000313" key="10">
    <source>
        <dbReference type="Proteomes" id="UP000323505"/>
    </source>
</evidence>
<comment type="subcellular location">
    <subcellularLocation>
        <location evidence="1">Cell membrane</location>
        <topology evidence="1">Multi-pass membrane protein</topology>
    </subcellularLocation>
</comment>
<feature type="transmembrane region" description="Helical" evidence="7">
    <location>
        <begin position="164"/>
        <end position="186"/>
    </location>
</feature>
<evidence type="ECO:0000256" key="5">
    <source>
        <dbReference type="ARBA" id="ARBA00022989"/>
    </source>
</evidence>
<proteinExistence type="predicted"/>
<evidence type="ECO:0000259" key="8">
    <source>
        <dbReference type="PROSITE" id="PS50850"/>
    </source>
</evidence>
<feature type="transmembrane region" description="Helical" evidence="7">
    <location>
        <begin position="393"/>
        <end position="418"/>
    </location>
</feature>
<keyword evidence="4 7" id="KW-0812">Transmembrane</keyword>
<evidence type="ECO:0000256" key="4">
    <source>
        <dbReference type="ARBA" id="ARBA00022692"/>
    </source>
</evidence>
<dbReference type="EMBL" id="VSRQ01000010">
    <property type="protein sequence ID" value="TYK43790.1"/>
    <property type="molecule type" value="Genomic_DNA"/>
</dbReference>
<accession>A0A5D3F7U8</accession>
<dbReference type="PANTHER" id="PTHR42718">
    <property type="entry name" value="MAJOR FACILITATOR SUPERFAMILY MULTIDRUG TRANSPORTER MFSC"/>
    <property type="match status" value="1"/>
</dbReference>
<dbReference type="PROSITE" id="PS50850">
    <property type="entry name" value="MFS"/>
    <property type="match status" value="1"/>
</dbReference>
<feature type="domain" description="Major facilitator superfamily (MFS) profile" evidence="8">
    <location>
        <begin position="11"/>
        <end position="465"/>
    </location>
</feature>
<dbReference type="PANTHER" id="PTHR42718:SF46">
    <property type="entry name" value="BLR6921 PROTEIN"/>
    <property type="match status" value="1"/>
</dbReference>
<evidence type="ECO:0000313" key="9">
    <source>
        <dbReference type="EMBL" id="TYK43790.1"/>
    </source>
</evidence>
<sequence>MSSVFRSRWAALGVLSATMLMTILDGSIVTVATPAIQDDLGFSPAGLSWIMNAYLIPLGGLLLLAGRLGDLVGRRTLFLAGNAVFTAASVLAGAATTSGLLIAARLLQGVGSALASAVVLGILVTLFTEPRERIKAIGIFSFTGATGASIGQVLGGVLTDALSWHWIFLINLPIGIATILLALPALPRDRGIGRSGGADIAGALLVTSGLMLGIYTIVKVERYGWLSTHTLGLGAVSVILLAGFVVRQARAATPLMPLRILRSRNVSGAYVVQLLAFSAMFSFQVIVALYMQKVLGYDALKTGLAMLPAAVAIGVVSLFVSARLSNRFGERLVLMAGLVFLAGAMTWLTTVPVDADYATDLLPVFVLIAGAGLVLPSLTGLGMSSARPDDAGLASGLFNTVQQVGMALGVAVLTTLAASRTTDLRAAGRDEPTALTGGYHLAFAVSASLLAAALLVSLLVLRRPTPPSPATAPTETVPTNA</sequence>
<feature type="transmembrane region" description="Helical" evidence="7">
    <location>
        <begin position="139"/>
        <end position="158"/>
    </location>
</feature>
<dbReference type="CDD" id="cd17321">
    <property type="entry name" value="MFS_MMR_MDR_like"/>
    <property type="match status" value="1"/>
</dbReference>
<feature type="transmembrane region" description="Helical" evidence="7">
    <location>
        <begin position="77"/>
        <end position="103"/>
    </location>
</feature>
<dbReference type="InterPro" id="IPR004638">
    <property type="entry name" value="EmrB-like"/>
</dbReference>
<dbReference type="RefSeq" id="WP_148767527.1">
    <property type="nucleotide sequence ID" value="NZ_VSRQ01000010.1"/>
</dbReference>
<feature type="transmembrane region" description="Helical" evidence="7">
    <location>
        <begin position="267"/>
        <end position="291"/>
    </location>
</feature>
<reference evidence="9 10" key="1">
    <citation type="submission" date="2019-08" db="EMBL/GenBank/DDBJ databases">
        <title>Actinomadura sp. nov. CYP1-5 isolated from mountain soil.</title>
        <authorList>
            <person name="Songsumanus A."/>
            <person name="Kuncharoen N."/>
            <person name="Kudo T."/>
            <person name="Yuki M."/>
            <person name="Igarashi Y."/>
            <person name="Tanasupawat S."/>
        </authorList>
    </citation>
    <scope>NUCLEOTIDE SEQUENCE [LARGE SCALE GENOMIC DNA]</scope>
    <source>
        <strain evidence="9 10">CYP1-5</strain>
    </source>
</reference>
<dbReference type="Gene3D" id="1.20.1250.20">
    <property type="entry name" value="MFS general substrate transporter like domains"/>
    <property type="match status" value="1"/>
</dbReference>
<dbReference type="InterPro" id="IPR036259">
    <property type="entry name" value="MFS_trans_sf"/>
</dbReference>
<keyword evidence="3" id="KW-1003">Cell membrane</keyword>
<evidence type="ECO:0000256" key="7">
    <source>
        <dbReference type="SAM" id="Phobius"/>
    </source>
</evidence>
<evidence type="ECO:0000256" key="6">
    <source>
        <dbReference type="ARBA" id="ARBA00023136"/>
    </source>
</evidence>
<comment type="caution">
    <text evidence="9">The sequence shown here is derived from an EMBL/GenBank/DDBJ whole genome shotgun (WGS) entry which is preliminary data.</text>
</comment>
<feature type="transmembrane region" description="Helical" evidence="7">
    <location>
        <begin position="109"/>
        <end position="127"/>
    </location>
</feature>
<dbReference type="GO" id="GO:0022857">
    <property type="term" value="F:transmembrane transporter activity"/>
    <property type="evidence" value="ECO:0007669"/>
    <property type="project" value="InterPro"/>
</dbReference>
<keyword evidence="10" id="KW-1185">Reference proteome</keyword>
<evidence type="ECO:0000256" key="3">
    <source>
        <dbReference type="ARBA" id="ARBA00022475"/>
    </source>
</evidence>